<dbReference type="InterPro" id="IPR002523">
    <property type="entry name" value="MgTranspt_CorA/ZnTranspt_ZntB"/>
</dbReference>
<dbReference type="InterPro" id="IPR045861">
    <property type="entry name" value="CorA_cytoplasmic_dom"/>
</dbReference>
<evidence type="ECO:0000256" key="1">
    <source>
        <dbReference type="SAM" id="Phobius"/>
    </source>
</evidence>
<feature type="transmembrane region" description="Helical" evidence="1">
    <location>
        <begin position="307"/>
        <end position="329"/>
    </location>
</feature>
<protein>
    <submittedName>
        <fullName evidence="2">Uncharacterized protein</fullName>
    </submittedName>
</protein>
<comment type="caution">
    <text evidence="2">The sequence shown here is derived from an EMBL/GenBank/DDBJ whole genome shotgun (WGS) entry which is preliminary data.</text>
</comment>
<dbReference type="Proteomes" id="UP001174694">
    <property type="component" value="Unassembled WGS sequence"/>
</dbReference>
<keyword evidence="3" id="KW-1185">Reference proteome</keyword>
<dbReference type="PANTHER" id="PTHR21535:SF94">
    <property type="entry name" value="CORA FAMILY METAL ION TRANSPORTER (EUROFUNG)"/>
    <property type="match status" value="1"/>
</dbReference>
<dbReference type="AlphaFoldDB" id="A0AA38R079"/>
<sequence length="338" mass="37712">MDELGPAAETAGCLRRRGYPAERADIFSNDRESTDLTEFVRHSDDVGFLAYRPRVTFTSSGLASTIQAVQLQDMGVPEVLFRSLSKAEIGTWWLNIMNPTEGEIDCMADTLSIRQLTIKDVKNPATKEKVAYEEHYYVVCFHLFQHAEMTAKQGHIYAIVFPGGVVTFTFPPTPQISTSRTRGLLDYVALGSDWICCALMHDGVDEADSITDNLRADIDALWDSISVKDLDNPALILVKLVGCRNMVIKAKDFLASRAVLVEKLARYGQVHNRFASPREIGGCLEHTCDHISALTSRLDDYDTILTFLYSAYLAGLSAGALFIILYAFFRSRAFCPWI</sequence>
<dbReference type="GO" id="GO:0010961">
    <property type="term" value="P:intracellular magnesium ion homeostasis"/>
    <property type="evidence" value="ECO:0007669"/>
    <property type="project" value="TreeGrafter"/>
</dbReference>
<dbReference type="Gene3D" id="3.30.460.20">
    <property type="entry name" value="CorA soluble domain-like"/>
    <property type="match status" value="1"/>
</dbReference>
<keyword evidence="1" id="KW-0472">Membrane</keyword>
<evidence type="ECO:0000313" key="3">
    <source>
        <dbReference type="Proteomes" id="UP001174694"/>
    </source>
</evidence>
<dbReference type="GO" id="GO:0015095">
    <property type="term" value="F:magnesium ion transmembrane transporter activity"/>
    <property type="evidence" value="ECO:0007669"/>
    <property type="project" value="TreeGrafter"/>
</dbReference>
<dbReference type="EMBL" id="JANBVO010000134">
    <property type="protein sequence ID" value="KAJ9129802.1"/>
    <property type="molecule type" value="Genomic_DNA"/>
</dbReference>
<reference evidence="2" key="1">
    <citation type="submission" date="2022-07" db="EMBL/GenBank/DDBJ databases">
        <title>Fungi with potential for degradation of polypropylene.</title>
        <authorList>
            <person name="Gostincar C."/>
        </authorList>
    </citation>
    <scope>NUCLEOTIDE SEQUENCE</scope>
    <source>
        <strain evidence="2">EXF-13308</strain>
    </source>
</reference>
<keyword evidence="1" id="KW-1133">Transmembrane helix</keyword>
<gene>
    <name evidence="2" type="ORF">NKR23_g12459</name>
</gene>
<keyword evidence="1" id="KW-0812">Transmembrane</keyword>
<proteinExistence type="predicted"/>
<accession>A0AA38R079</accession>
<dbReference type="GO" id="GO:0005886">
    <property type="term" value="C:plasma membrane"/>
    <property type="evidence" value="ECO:0007669"/>
    <property type="project" value="TreeGrafter"/>
</dbReference>
<dbReference type="Gene3D" id="1.20.58.340">
    <property type="entry name" value="Magnesium transport protein CorA, transmembrane region"/>
    <property type="match status" value="1"/>
</dbReference>
<name>A0AA38R079_9PEZI</name>
<dbReference type="Pfam" id="PF01544">
    <property type="entry name" value="CorA"/>
    <property type="match status" value="1"/>
</dbReference>
<dbReference type="SUPFAM" id="SSF143865">
    <property type="entry name" value="CorA soluble domain-like"/>
    <property type="match status" value="1"/>
</dbReference>
<dbReference type="PANTHER" id="PTHR21535">
    <property type="entry name" value="MAGNESIUM AND COBALT TRANSPORT PROTEIN/MITOCHONDRIAL IMPORT INNER MEMBRANE TRANSLOCASE SUBUNIT TIM8"/>
    <property type="match status" value="1"/>
</dbReference>
<evidence type="ECO:0000313" key="2">
    <source>
        <dbReference type="EMBL" id="KAJ9129802.1"/>
    </source>
</evidence>
<organism evidence="2 3">
    <name type="scientific">Pleurostoma richardsiae</name>
    <dbReference type="NCBI Taxonomy" id="41990"/>
    <lineage>
        <taxon>Eukaryota</taxon>
        <taxon>Fungi</taxon>
        <taxon>Dikarya</taxon>
        <taxon>Ascomycota</taxon>
        <taxon>Pezizomycotina</taxon>
        <taxon>Sordariomycetes</taxon>
        <taxon>Sordariomycetidae</taxon>
        <taxon>Calosphaeriales</taxon>
        <taxon>Pleurostomataceae</taxon>
        <taxon>Pleurostoma</taxon>
    </lineage>
</organism>